<proteinExistence type="inferred from homology"/>
<dbReference type="Pfam" id="PF10366">
    <property type="entry name" value="Vps39_1"/>
    <property type="match status" value="1"/>
</dbReference>
<dbReference type="GO" id="GO:0012505">
    <property type="term" value="C:endomembrane system"/>
    <property type="evidence" value="ECO:0007669"/>
    <property type="project" value="UniProtKB-SubCell"/>
</dbReference>
<dbReference type="AlphaFoldDB" id="A0A4V4NFK5"/>
<evidence type="ECO:0000313" key="6">
    <source>
        <dbReference type="EMBL" id="TID24592.1"/>
    </source>
</evidence>
<dbReference type="STRING" id="52247.A0A4V4NFK5"/>
<keyword evidence="2" id="KW-0472">Membrane</keyword>
<evidence type="ECO:0008006" key="8">
    <source>
        <dbReference type="Google" id="ProtNLM"/>
    </source>
</evidence>
<dbReference type="Proteomes" id="UP000307173">
    <property type="component" value="Unassembled WGS sequence"/>
</dbReference>
<evidence type="ECO:0000259" key="5">
    <source>
        <dbReference type="Pfam" id="PF10367"/>
    </source>
</evidence>
<dbReference type="GO" id="GO:0006914">
    <property type="term" value="P:autophagy"/>
    <property type="evidence" value="ECO:0007669"/>
    <property type="project" value="TreeGrafter"/>
</dbReference>
<dbReference type="Pfam" id="PF10367">
    <property type="entry name" value="zf-Vps39_C"/>
    <property type="match status" value="1"/>
</dbReference>
<feature type="domain" description="Vacuolar sorting protein 39/Transforming growth factor beta receptor-associated" evidence="4">
    <location>
        <begin position="439"/>
        <end position="504"/>
    </location>
</feature>
<organism evidence="6 7">
    <name type="scientific">Pichia inconspicua</name>
    <dbReference type="NCBI Taxonomy" id="52247"/>
    <lineage>
        <taxon>Eukaryota</taxon>
        <taxon>Fungi</taxon>
        <taxon>Dikarya</taxon>
        <taxon>Ascomycota</taxon>
        <taxon>Saccharomycotina</taxon>
        <taxon>Pichiomycetes</taxon>
        <taxon>Pichiales</taxon>
        <taxon>Pichiaceae</taxon>
        <taxon>Pichia</taxon>
    </lineage>
</organism>
<name>A0A4V4NFK5_9ASCO</name>
<protein>
    <recommendedName>
        <fullName evidence="8">CNH domain-containing protein</fullName>
    </recommendedName>
</protein>
<dbReference type="PANTHER" id="PTHR12894:SF49">
    <property type="entry name" value="VAM6_VPS39-LIKE PROTEIN"/>
    <property type="match status" value="1"/>
</dbReference>
<gene>
    <name evidence="6" type="ORF">CANINC_003064</name>
</gene>
<evidence type="ECO:0000259" key="4">
    <source>
        <dbReference type="Pfam" id="PF10366"/>
    </source>
</evidence>
<sequence length="811" mass="95794">MRLFTNSTVWDISHPVSVSGPYITTNSTVYYINDNQLIEYLNIGSLKKQQPYTQQLQIDKIINIGSNLIIRYNNTIRIINLEHKFDDQSLTFTDEFHLLSFQKGDFSFITIILKSQVIILKYENDIFVDRYNLFLSNIKHLSLLSENEVVAMHDNKADLIYVNLSTSKVSHFDLSSFIKFKTAFLNYRKDLINSIYCYSNNIIIEKHNTLINVKFTKNLKNPFTLNNIEKLKQGYQINITFPFIFIVYEDTVEVRSIENFTLLQKFSSQDIRYLYHENSILRIITDESVKEYKLCNIETLIEYLENDIDNAILMIETFTPFTNFIQLRKFKLKKAISLLSTCFTDAIDIMIDYLAAPVFVFSHLPTTVKQLFQLDELIDENQKNLINDLIRYLTDSRWKLIRLRNEKYTEFNVNGREISLDVYKSDDGFNLDENLKLLDNHLFKCYLLINRKMIIPFLRRNTFCDSDLVEESCKRLHLNEQLVVFYSMKKSYEKCIEILDDHEKLIEFFQKLIQLNNPPIDLIFNYKSILLEGNNFRRIFINDDLDYTNIDCNVILENITNAQLDLYKTEYLEYLVFTLNVHKPEIINDLFDVYFNDIKLNFEKIQKLYEIGIFNSNQLLKRLRSMPESIEAKKLMIQPLLKLRRYDDILSIFINDLEDVNGSVEFCLKIRNLKNDSLCRGLIFKTIDLCLINKDHHSIINYILNNPDLDFINFEEILLKLPKDISMNLMSKFLVMNLKNLNSVNNNIIIKNEVLKVNLIDSQLNKINLEKKMTKLTQNSTCLKCNKPFNKSEILCFLPNGNIIHYKCSRQ</sequence>
<dbReference type="InterPro" id="IPR019452">
    <property type="entry name" value="VPS39/TGF_beta_rcpt-assoc_1"/>
</dbReference>
<comment type="caution">
    <text evidence="6">The sequence shown here is derived from an EMBL/GenBank/DDBJ whole genome shotgun (WGS) entry which is preliminary data.</text>
</comment>
<comment type="similarity">
    <text evidence="3">Belongs to the VAM6/VPS39 family.</text>
</comment>
<dbReference type="InterPro" id="IPR032914">
    <property type="entry name" value="Vam6/VPS39/TRAP1"/>
</dbReference>
<dbReference type="OrthoDB" id="5325112at2759"/>
<accession>A0A4V4NFK5</accession>
<dbReference type="InterPro" id="IPR019453">
    <property type="entry name" value="VPS39/TGFA1_Znf"/>
</dbReference>
<keyword evidence="7" id="KW-1185">Reference proteome</keyword>
<comment type="subcellular location">
    <subcellularLocation>
        <location evidence="1">Endomembrane system</location>
        <topology evidence="1">Peripheral membrane protein</topology>
    </subcellularLocation>
</comment>
<evidence type="ECO:0000313" key="7">
    <source>
        <dbReference type="Proteomes" id="UP000307173"/>
    </source>
</evidence>
<evidence type="ECO:0000256" key="2">
    <source>
        <dbReference type="ARBA" id="ARBA00023136"/>
    </source>
</evidence>
<evidence type="ECO:0000256" key="1">
    <source>
        <dbReference type="ARBA" id="ARBA00004184"/>
    </source>
</evidence>
<feature type="domain" description="Vacuolar sorting protein 39/Transforming growth factor beta receptor-associated zinc finger" evidence="5">
    <location>
        <begin position="775"/>
        <end position="810"/>
    </location>
</feature>
<dbReference type="GO" id="GO:0034058">
    <property type="term" value="P:endosomal vesicle fusion"/>
    <property type="evidence" value="ECO:0007669"/>
    <property type="project" value="TreeGrafter"/>
</dbReference>
<dbReference type="GO" id="GO:0000329">
    <property type="term" value="C:fungal-type vacuole membrane"/>
    <property type="evidence" value="ECO:0007669"/>
    <property type="project" value="TreeGrafter"/>
</dbReference>
<reference evidence="6 7" key="1">
    <citation type="journal article" date="2019" name="Front. Genet.">
        <title>Whole-Genome Sequencing of the Opportunistic Yeast Pathogen Candida inconspicua Uncovers Its Hybrid Origin.</title>
        <authorList>
            <person name="Mixao V."/>
            <person name="Hansen A.P."/>
            <person name="Saus E."/>
            <person name="Boekhout T."/>
            <person name="Lass-Florl C."/>
            <person name="Gabaldon T."/>
        </authorList>
    </citation>
    <scope>NUCLEOTIDE SEQUENCE [LARGE SCALE GENOMIC DNA]</scope>
    <source>
        <strain evidence="6 7">CBS 180</strain>
    </source>
</reference>
<dbReference type="PANTHER" id="PTHR12894">
    <property type="entry name" value="CNH DOMAIN CONTAINING"/>
    <property type="match status" value="1"/>
</dbReference>
<dbReference type="EMBL" id="SELW01000507">
    <property type="protein sequence ID" value="TID24592.1"/>
    <property type="molecule type" value="Genomic_DNA"/>
</dbReference>
<evidence type="ECO:0000256" key="3">
    <source>
        <dbReference type="ARBA" id="ARBA00038201"/>
    </source>
</evidence>